<dbReference type="SUPFAM" id="SSF53335">
    <property type="entry name" value="S-adenosyl-L-methionine-dependent methyltransferases"/>
    <property type="match status" value="1"/>
</dbReference>
<dbReference type="InParanoid" id="A0A177CBW8"/>
<dbReference type="InterPro" id="IPR029063">
    <property type="entry name" value="SAM-dependent_MTases_sf"/>
</dbReference>
<name>A0A177CBW8_9PLEO</name>
<evidence type="ECO:0000259" key="4">
    <source>
        <dbReference type="Pfam" id="PF00891"/>
    </source>
</evidence>
<dbReference type="AlphaFoldDB" id="A0A177CBW8"/>
<dbReference type="PROSITE" id="PS51683">
    <property type="entry name" value="SAM_OMT_II"/>
    <property type="match status" value="1"/>
</dbReference>
<organism evidence="5 6">
    <name type="scientific">Paraphaeosphaeria sporulosa</name>
    <dbReference type="NCBI Taxonomy" id="1460663"/>
    <lineage>
        <taxon>Eukaryota</taxon>
        <taxon>Fungi</taxon>
        <taxon>Dikarya</taxon>
        <taxon>Ascomycota</taxon>
        <taxon>Pezizomycotina</taxon>
        <taxon>Dothideomycetes</taxon>
        <taxon>Pleosporomycetidae</taxon>
        <taxon>Pleosporales</taxon>
        <taxon>Massarineae</taxon>
        <taxon>Didymosphaeriaceae</taxon>
        <taxon>Paraphaeosphaeria</taxon>
    </lineage>
</organism>
<feature type="domain" description="O-methyltransferase C-terminal" evidence="4">
    <location>
        <begin position="30"/>
        <end position="187"/>
    </location>
</feature>
<dbReference type="GO" id="GO:0032259">
    <property type="term" value="P:methylation"/>
    <property type="evidence" value="ECO:0007669"/>
    <property type="project" value="UniProtKB-KW"/>
</dbReference>
<dbReference type="PANTHER" id="PTHR43712:SF16">
    <property type="entry name" value="O-METHYLTRANSFERASE ELCB"/>
    <property type="match status" value="1"/>
</dbReference>
<dbReference type="OrthoDB" id="2410195at2759"/>
<evidence type="ECO:0000256" key="2">
    <source>
        <dbReference type="ARBA" id="ARBA00022679"/>
    </source>
</evidence>
<accession>A0A177CBW8</accession>
<dbReference type="Proteomes" id="UP000077069">
    <property type="component" value="Unassembled WGS sequence"/>
</dbReference>
<dbReference type="EMBL" id="KV441553">
    <property type="protein sequence ID" value="OAG05125.1"/>
    <property type="molecule type" value="Genomic_DNA"/>
</dbReference>
<sequence>MTDVPFSGIFKAASKLDTSIDAPPYTPGLEKCGFHTNFGKTFYGHLEANPERALKFSKAMSGWSLVTLFLLLSFDLDDTDSALNTKVVDIGGGNGNISVDLVQHYASLTFTVQDISFHQLYSAQPADVKDRVAFQQYDYTTPQPIRDAGVYIFRIAFHNNDEEAMKMLRAIILTLESRSDDHVLLIND</sequence>
<keyword evidence="3" id="KW-0949">S-adenosyl-L-methionine</keyword>
<reference evidence="5 6" key="1">
    <citation type="submission" date="2016-05" db="EMBL/GenBank/DDBJ databases">
        <title>Comparative analysis of secretome profiles of manganese(II)-oxidizing ascomycete fungi.</title>
        <authorList>
            <consortium name="DOE Joint Genome Institute"/>
            <person name="Zeiner C.A."/>
            <person name="Purvine S.O."/>
            <person name="Zink E.M."/>
            <person name="Wu S."/>
            <person name="Pasa-Tolic L."/>
            <person name="Chaput D.L."/>
            <person name="Haridas S."/>
            <person name="Grigoriev I.V."/>
            <person name="Santelli C.M."/>
            <person name="Hansel C.M."/>
        </authorList>
    </citation>
    <scope>NUCLEOTIDE SEQUENCE [LARGE SCALE GENOMIC DNA]</scope>
    <source>
        <strain evidence="5 6">AP3s5-JAC2a</strain>
    </source>
</reference>
<dbReference type="InterPro" id="IPR001077">
    <property type="entry name" value="COMT_C"/>
</dbReference>
<keyword evidence="6" id="KW-1185">Reference proteome</keyword>
<dbReference type="Gene3D" id="3.40.50.150">
    <property type="entry name" value="Vaccinia Virus protein VP39"/>
    <property type="match status" value="1"/>
</dbReference>
<evidence type="ECO:0000313" key="6">
    <source>
        <dbReference type="Proteomes" id="UP000077069"/>
    </source>
</evidence>
<dbReference type="GeneID" id="28767726"/>
<keyword evidence="2 5" id="KW-0808">Transferase</keyword>
<dbReference type="GO" id="GO:0008171">
    <property type="term" value="F:O-methyltransferase activity"/>
    <property type="evidence" value="ECO:0007669"/>
    <property type="project" value="InterPro"/>
</dbReference>
<evidence type="ECO:0000256" key="1">
    <source>
        <dbReference type="ARBA" id="ARBA00022603"/>
    </source>
</evidence>
<gene>
    <name evidence="5" type="ORF">CC84DRAFT_1247798</name>
</gene>
<evidence type="ECO:0000256" key="3">
    <source>
        <dbReference type="ARBA" id="ARBA00022691"/>
    </source>
</evidence>
<dbReference type="InterPro" id="IPR016461">
    <property type="entry name" value="COMT-like"/>
</dbReference>
<protein>
    <submittedName>
        <fullName evidence="5">S-adenosyl-L-methionine-dependent methyltransferase</fullName>
    </submittedName>
</protein>
<dbReference type="Pfam" id="PF00891">
    <property type="entry name" value="Methyltransf_2"/>
    <property type="match status" value="1"/>
</dbReference>
<dbReference type="RefSeq" id="XP_018035490.1">
    <property type="nucleotide sequence ID" value="XM_018184240.1"/>
</dbReference>
<proteinExistence type="predicted"/>
<dbReference type="PANTHER" id="PTHR43712">
    <property type="entry name" value="PUTATIVE (AFU_ORTHOLOGUE AFUA_4G14580)-RELATED"/>
    <property type="match status" value="1"/>
</dbReference>
<evidence type="ECO:0000313" key="5">
    <source>
        <dbReference type="EMBL" id="OAG05125.1"/>
    </source>
</evidence>
<keyword evidence="1 5" id="KW-0489">Methyltransferase</keyword>